<dbReference type="InterPro" id="IPR000485">
    <property type="entry name" value="AsnC-type_HTH_dom"/>
</dbReference>
<evidence type="ECO:0000313" key="6">
    <source>
        <dbReference type="Proteomes" id="UP000199161"/>
    </source>
</evidence>
<dbReference type="GO" id="GO:0043200">
    <property type="term" value="P:response to amino acid"/>
    <property type="evidence" value="ECO:0007669"/>
    <property type="project" value="TreeGrafter"/>
</dbReference>
<dbReference type="AlphaFoldDB" id="A0A1I1E7D6"/>
<dbReference type="PANTHER" id="PTHR30154">
    <property type="entry name" value="LEUCINE-RESPONSIVE REGULATORY PROTEIN"/>
    <property type="match status" value="1"/>
</dbReference>
<dbReference type="InterPro" id="IPR011008">
    <property type="entry name" value="Dimeric_a/b-barrel"/>
</dbReference>
<keyword evidence="6" id="KW-1185">Reference proteome</keyword>
<dbReference type="EMBL" id="FOKW01000002">
    <property type="protein sequence ID" value="SFB80870.1"/>
    <property type="molecule type" value="Genomic_DNA"/>
</dbReference>
<evidence type="ECO:0000313" key="5">
    <source>
        <dbReference type="EMBL" id="SFB80870.1"/>
    </source>
</evidence>
<sequence>MGESLDERDVRIMFAIAEEESFNTETIHEVTGIPKSTVHYRIQNLKEAGVITNDLFDIDREKFGLEITVISEVWAEYDEGYHEAVGRKLGDIEGVNQVYFTMGDTDFIVIARLTSRDMVEKLVEEYESIDEIRRTSSKFAISTIKEDVGISMLQDYDPEVLLARQGIRGDETEESD</sequence>
<evidence type="ECO:0000256" key="2">
    <source>
        <dbReference type="ARBA" id="ARBA00023125"/>
    </source>
</evidence>
<dbReference type="CDD" id="cd00090">
    <property type="entry name" value="HTH_ARSR"/>
    <property type="match status" value="1"/>
</dbReference>
<reference evidence="6" key="1">
    <citation type="submission" date="2016-10" db="EMBL/GenBank/DDBJ databases">
        <authorList>
            <person name="Varghese N."/>
            <person name="Submissions S."/>
        </authorList>
    </citation>
    <scope>NUCLEOTIDE SEQUENCE [LARGE SCALE GENOMIC DNA]</scope>
    <source>
        <strain evidence="6">DSM 13078</strain>
    </source>
</reference>
<dbReference type="SUPFAM" id="SSF46785">
    <property type="entry name" value="Winged helix' DNA-binding domain"/>
    <property type="match status" value="1"/>
</dbReference>
<name>A0A1I1E7D6_NATHA</name>
<dbReference type="InterPro" id="IPR011991">
    <property type="entry name" value="ArsR-like_HTH"/>
</dbReference>
<dbReference type="InterPro" id="IPR019888">
    <property type="entry name" value="Tscrpt_reg_AsnC-like"/>
</dbReference>
<keyword evidence="1" id="KW-0805">Transcription regulation</keyword>
<dbReference type="GO" id="GO:0005829">
    <property type="term" value="C:cytosol"/>
    <property type="evidence" value="ECO:0007669"/>
    <property type="project" value="TreeGrafter"/>
</dbReference>
<dbReference type="Gene3D" id="3.30.70.920">
    <property type="match status" value="1"/>
</dbReference>
<dbReference type="SMART" id="SM00344">
    <property type="entry name" value="HTH_ASNC"/>
    <property type="match status" value="1"/>
</dbReference>
<dbReference type="Pfam" id="PF13412">
    <property type="entry name" value="HTH_24"/>
    <property type="match status" value="1"/>
</dbReference>
<organism evidence="5 6">
    <name type="scientific">Natronobacterium haloterrestre</name>
    <name type="common">Halobiforma haloterrestris</name>
    <dbReference type="NCBI Taxonomy" id="148448"/>
    <lineage>
        <taxon>Archaea</taxon>
        <taxon>Methanobacteriati</taxon>
        <taxon>Methanobacteriota</taxon>
        <taxon>Stenosarchaea group</taxon>
        <taxon>Halobacteria</taxon>
        <taxon>Halobacteriales</taxon>
        <taxon>Natrialbaceae</taxon>
        <taxon>Natronobacterium</taxon>
    </lineage>
</organism>
<evidence type="ECO:0000259" key="4">
    <source>
        <dbReference type="Pfam" id="PF01037"/>
    </source>
</evidence>
<evidence type="ECO:0000256" key="3">
    <source>
        <dbReference type="ARBA" id="ARBA00023163"/>
    </source>
</evidence>
<dbReference type="InterPro" id="IPR036388">
    <property type="entry name" value="WH-like_DNA-bd_sf"/>
</dbReference>
<dbReference type="OrthoDB" id="183514at2157"/>
<gene>
    <name evidence="5" type="ORF">SAMN05444422_102129</name>
</gene>
<dbReference type="Gene3D" id="1.10.10.10">
    <property type="entry name" value="Winged helix-like DNA-binding domain superfamily/Winged helix DNA-binding domain"/>
    <property type="match status" value="1"/>
</dbReference>
<feature type="domain" description="Transcription regulator AsnC/Lrp ligand binding" evidence="4">
    <location>
        <begin position="77"/>
        <end position="143"/>
    </location>
</feature>
<dbReference type="GO" id="GO:0043565">
    <property type="term" value="F:sequence-specific DNA binding"/>
    <property type="evidence" value="ECO:0007669"/>
    <property type="project" value="InterPro"/>
</dbReference>
<protein>
    <submittedName>
        <fullName evidence="5">Transcriptional regulator, AsnC family</fullName>
    </submittedName>
</protein>
<dbReference type="RefSeq" id="WP_089785797.1">
    <property type="nucleotide sequence ID" value="NZ_FOKW01000002.1"/>
</dbReference>
<dbReference type="Proteomes" id="UP000199161">
    <property type="component" value="Unassembled WGS sequence"/>
</dbReference>
<dbReference type="InterPro" id="IPR036390">
    <property type="entry name" value="WH_DNA-bd_sf"/>
</dbReference>
<dbReference type="PANTHER" id="PTHR30154:SF34">
    <property type="entry name" value="TRANSCRIPTIONAL REGULATOR AZLB"/>
    <property type="match status" value="1"/>
</dbReference>
<dbReference type="PRINTS" id="PR00033">
    <property type="entry name" value="HTHASNC"/>
</dbReference>
<accession>A0A1I1E7D6</accession>
<dbReference type="Pfam" id="PF01037">
    <property type="entry name" value="AsnC_trans_reg"/>
    <property type="match status" value="1"/>
</dbReference>
<proteinExistence type="predicted"/>
<keyword evidence="2" id="KW-0238">DNA-binding</keyword>
<dbReference type="SUPFAM" id="SSF54909">
    <property type="entry name" value="Dimeric alpha+beta barrel"/>
    <property type="match status" value="1"/>
</dbReference>
<evidence type="ECO:0000256" key="1">
    <source>
        <dbReference type="ARBA" id="ARBA00023015"/>
    </source>
</evidence>
<keyword evidence="3" id="KW-0804">Transcription</keyword>
<dbReference type="InterPro" id="IPR019887">
    <property type="entry name" value="Tscrpt_reg_AsnC/Lrp_C"/>
</dbReference>